<sequence>MPTAVETNVENPTDSGLLAKAVPRIAGTAKRVQAAGGRRARYATGVGRPAVAGDGVLAHNLVKIATLAHAKSA</sequence>
<gene>
    <name evidence="1" type="ORF">BJ970_007531</name>
</gene>
<proteinExistence type="predicted"/>
<reference evidence="1 2" key="1">
    <citation type="submission" date="2020-08" db="EMBL/GenBank/DDBJ databases">
        <title>Sequencing the genomes of 1000 actinobacteria strains.</title>
        <authorList>
            <person name="Klenk H.-P."/>
        </authorList>
    </citation>
    <scope>NUCLEOTIDE SEQUENCE [LARGE SCALE GENOMIC DNA]</scope>
    <source>
        <strain evidence="1 2">DSM 45584</strain>
    </source>
</reference>
<name>A0A840QI42_9PSEU</name>
<organism evidence="1 2">
    <name type="scientific">Saccharopolyspora phatthalungensis</name>
    <dbReference type="NCBI Taxonomy" id="664693"/>
    <lineage>
        <taxon>Bacteria</taxon>
        <taxon>Bacillati</taxon>
        <taxon>Actinomycetota</taxon>
        <taxon>Actinomycetes</taxon>
        <taxon>Pseudonocardiales</taxon>
        <taxon>Pseudonocardiaceae</taxon>
        <taxon>Saccharopolyspora</taxon>
    </lineage>
</organism>
<comment type="caution">
    <text evidence="1">The sequence shown here is derived from an EMBL/GenBank/DDBJ whole genome shotgun (WGS) entry which is preliminary data.</text>
</comment>
<dbReference type="AlphaFoldDB" id="A0A840QI42"/>
<keyword evidence="2" id="KW-1185">Reference proteome</keyword>
<dbReference type="Proteomes" id="UP000584374">
    <property type="component" value="Unassembled WGS sequence"/>
</dbReference>
<protein>
    <submittedName>
        <fullName evidence="1">Uncharacterized protein</fullName>
    </submittedName>
</protein>
<evidence type="ECO:0000313" key="2">
    <source>
        <dbReference type="Proteomes" id="UP000584374"/>
    </source>
</evidence>
<dbReference type="EMBL" id="JACHIW010000003">
    <property type="protein sequence ID" value="MBB5159931.1"/>
    <property type="molecule type" value="Genomic_DNA"/>
</dbReference>
<accession>A0A840QI42</accession>
<evidence type="ECO:0000313" key="1">
    <source>
        <dbReference type="EMBL" id="MBB5159931.1"/>
    </source>
</evidence>